<feature type="transmembrane region" description="Helical" evidence="1">
    <location>
        <begin position="30"/>
        <end position="46"/>
    </location>
</feature>
<evidence type="ECO:0000313" key="3">
    <source>
        <dbReference type="Proteomes" id="UP000289856"/>
    </source>
</evidence>
<dbReference type="Pfam" id="PF02592">
    <property type="entry name" value="Vut_1"/>
    <property type="match status" value="1"/>
</dbReference>
<dbReference type="GO" id="GO:0005886">
    <property type="term" value="C:plasma membrane"/>
    <property type="evidence" value="ECO:0007669"/>
    <property type="project" value="UniProtKB-SubCell"/>
</dbReference>
<feature type="transmembrane region" description="Helical" evidence="1">
    <location>
        <begin position="52"/>
        <end position="73"/>
    </location>
</feature>
<feature type="transmembrane region" description="Helical" evidence="1">
    <location>
        <begin position="170"/>
        <end position="191"/>
    </location>
</feature>
<dbReference type="EMBL" id="AP019400">
    <property type="protein sequence ID" value="BBI31656.1"/>
    <property type="molecule type" value="Genomic_DNA"/>
</dbReference>
<name>A0A3T1D0N0_9BACL</name>
<proteinExistence type="inferred from homology"/>
<comment type="subcellular location">
    <subcellularLocation>
        <location evidence="1">Cell membrane</location>
        <topology evidence="1">Multi-pass membrane protein</topology>
    </subcellularLocation>
</comment>
<feature type="transmembrane region" description="Helical" evidence="1">
    <location>
        <begin position="197"/>
        <end position="219"/>
    </location>
</feature>
<accession>A0A3T1D0N0</accession>
<dbReference type="GO" id="GO:0022857">
    <property type="term" value="F:transmembrane transporter activity"/>
    <property type="evidence" value="ECO:0007669"/>
    <property type="project" value="UniProtKB-UniRule"/>
</dbReference>
<feature type="transmembrane region" description="Helical" evidence="1">
    <location>
        <begin position="6"/>
        <end position="25"/>
    </location>
</feature>
<comment type="function">
    <text evidence="1">Involved in the import of queuosine (Q) precursors, required for Q precursor salvage.</text>
</comment>
<dbReference type="OrthoDB" id="9805479at2"/>
<dbReference type="NCBIfam" id="TIGR00697">
    <property type="entry name" value="queuosine precursor transporter"/>
    <property type="match status" value="1"/>
</dbReference>
<keyword evidence="1" id="KW-1133">Transmembrane helix</keyword>
<dbReference type="Proteomes" id="UP000289856">
    <property type="component" value="Chromosome"/>
</dbReference>
<dbReference type="PANTHER" id="PTHR34300:SF2">
    <property type="entry name" value="QUEUOSINE PRECURSOR TRANSPORTER-RELATED"/>
    <property type="match status" value="1"/>
</dbReference>
<dbReference type="HAMAP" id="MF_02088">
    <property type="entry name" value="Q_prec_transport"/>
    <property type="match status" value="1"/>
</dbReference>
<comment type="similarity">
    <text evidence="1">Belongs to the vitamin uptake transporter (VUT/ECF) (TC 2.A.88) family. Q precursor transporter subfamily.</text>
</comment>
<protein>
    <recommendedName>
        <fullName evidence="1">Probable queuosine precursor transporter</fullName>
        <shortName evidence="1">Q precursor transporter</shortName>
    </recommendedName>
</protein>
<dbReference type="AlphaFoldDB" id="A0A3T1D0N0"/>
<keyword evidence="1" id="KW-1003">Cell membrane</keyword>
<evidence type="ECO:0000256" key="1">
    <source>
        <dbReference type="HAMAP-Rule" id="MF_02088"/>
    </source>
</evidence>
<sequence>MFNLGWGAIFVLVNFALFLICYRLFGKQGLYAWIAASVILANIQVVKTIEMFGFVMTLGNTMYGTIYLTTDLLNEKYGEKEAKKAVWFGFFFLLMSTIIMQMVLVFQDFDGGIPAQASLETIFGLAPRIAAASLSAYLVSQFLDVKLFSRLKVKFPTRSQLWIRNNGSTGVSQMVDTLIFCTIAFAGVYPWDVWWEIAITTYVLKFIISVASTPVIYIARSFKTKESI</sequence>
<keyword evidence="1" id="KW-0472">Membrane</keyword>
<dbReference type="PANTHER" id="PTHR34300">
    <property type="entry name" value="QUEUOSINE PRECURSOR TRANSPORTER-RELATED"/>
    <property type="match status" value="1"/>
</dbReference>
<reference evidence="2 3" key="1">
    <citation type="submission" date="2019-01" db="EMBL/GenBank/DDBJ databases">
        <title>Complete genome sequence of Cohnella hallensis HS21 isolated from Korean fir (Abies koreana) rhizospheric soil.</title>
        <authorList>
            <person name="Jiang L."/>
            <person name="Kang S.W."/>
            <person name="Kim S."/>
            <person name="Jung J."/>
            <person name="Kim C.Y."/>
            <person name="Kim D.H."/>
            <person name="Kim S.W."/>
            <person name="Lee J."/>
        </authorList>
    </citation>
    <scope>NUCLEOTIDE SEQUENCE [LARGE SCALE GENOMIC DNA]</scope>
    <source>
        <strain evidence="2 3">HS21</strain>
    </source>
</reference>
<gene>
    <name evidence="2" type="primary">ypdP</name>
    <name evidence="2" type="ORF">KCTCHS21_10550</name>
</gene>
<keyword evidence="1" id="KW-0812">Transmembrane</keyword>
<evidence type="ECO:0000313" key="2">
    <source>
        <dbReference type="EMBL" id="BBI31656.1"/>
    </source>
</evidence>
<keyword evidence="1" id="KW-0813">Transport</keyword>
<feature type="transmembrane region" description="Helical" evidence="1">
    <location>
        <begin position="85"/>
        <end position="106"/>
    </location>
</feature>
<dbReference type="RefSeq" id="WP_130605615.1">
    <property type="nucleotide sequence ID" value="NZ_AP019400.1"/>
</dbReference>
<feature type="transmembrane region" description="Helical" evidence="1">
    <location>
        <begin position="126"/>
        <end position="149"/>
    </location>
</feature>
<keyword evidence="3" id="KW-1185">Reference proteome</keyword>
<dbReference type="KEGG" id="cohn:KCTCHS21_10550"/>
<organism evidence="2 3">
    <name type="scientific">Cohnella abietis</name>
    <dbReference type="NCBI Taxonomy" id="2507935"/>
    <lineage>
        <taxon>Bacteria</taxon>
        <taxon>Bacillati</taxon>
        <taxon>Bacillota</taxon>
        <taxon>Bacilli</taxon>
        <taxon>Bacillales</taxon>
        <taxon>Paenibacillaceae</taxon>
        <taxon>Cohnella</taxon>
    </lineage>
</organism>
<dbReference type="InterPro" id="IPR003744">
    <property type="entry name" value="YhhQ"/>
</dbReference>